<dbReference type="EMBL" id="CP019285">
    <property type="protein sequence ID" value="APW97076.1"/>
    <property type="molecule type" value="Genomic_DNA"/>
</dbReference>
<name>A0A1P8LMQ7_NATLA</name>
<dbReference type="Proteomes" id="UP000186547">
    <property type="component" value="Chromosome"/>
</dbReference>
<gene>
    <name evidence="2" type="ORF">CHINAEXTREME_04515</name>
</gene>
<protein>
    <submittedName>
        <fullName evidence="2">Transposase</fullName>
    </submittedName>
</protein>
<evidence type="ECO:0000313" key="3">
    <source>
        <dbReference type="Proteomes" id="UP000186547"/>
    </source>
</evidence>
<feature type="compositionally biased region" description="Low complexity" evidence="1">
    <location>
        <begin position="255"/>
        <end position="272"/>
    </location>
</feature>
<evidence type="ECO:0000313" key="2">
    <source>
        <dbReference type="EMBL" id="APW97076.1"/>
    </source>
</evidence>
<reference evidence="2 3" key="1">
    <citation type="journal article" date="2011" name="J. Bacteriol.">
        <title>Genome sequence of Halobiforma lacisalsi AJ5, an extremely halophilic archaeon which harbors a bop gene.</title>
        <authorList>
            <person name="Jiang X."/>
            <person name="Wang S."/>
            <person name="Cheng H."/>
            <person name="Huo Y."/>
            <person name="Zhang X."/>
            <person name="Zhu X."/>
            <person name="Han X."/>
            <person name="Ni P."/>
            <person name="Wu M."/>
        </authorList>
    </citation>
    <scope>NUCLEOTIDE SEQUENCE [LARGE SCALE GENOMIC DNA]</scope>
    <source>
        <strain evidence="2 3">AJ5</strain>
    </source>
</reference>
<feature type="region of interest" description="Disordered" evidence="1">
    <location>
        <begin position="235"/>
        <end position="272"/>
    </location>
</feature>
<sequence>MRALSDIVAEYMELAIPHIDFDRDRTAPNYQLAPESFYRLLAHIVLEDCYAANGSEILRWLSDDDVDVPAPSTLHQYAQKFDVDEHADRFFDATCALLERHGLFPAEPVHLGFDITKVSWYGSVDTDEDGDPTDEEARIKSQLKDNTTWFWPLAVLSITAPDRNYVLGFKPAPAADKYDEVLDDMLEAVTDRFDLELGRIYLDSGLGNTKTIDICEKHGLNWLSQGKMNGKREELAKTLPPATPGGQKTSNSDQTPVRSTSSPVPSTRRLLR</sequence>
<organism evidence="2 3">
    <name type="scientific">Natronobacterium lacisalsi AJ5</name>
    <dbReference type="NCBI Taxonomy" id="358396"/>
    <lineage>
        <taxon>Archaea</taxon>
        <taxon>Methanobacteriati</taxon>
        <taxon>Methanobacteriota</taxon>
        <taxon>Stenosarchaea group</taxon>
        <taxon>Halobacteria</taxon>
        <taxon>Halobacteriales</taxon>
        <taxon>Natrialbaceae</taxon>
        <taxon>Natronobacterium</taxon>
    </lineage>
</organism>
<dbReference type="KEGG" id="hlc:CHINAEXTREME04515"/>
<evidence type="ECO:0000256" key="1">
    <source>
        <dbReference type="SAM" id="MobiDB-lite"/>
    </source>
</evidence>
<dbReference type="AlphaFoldDB" id="A0A1P8LMQ7"/>
<accession>A0A1P8LMQ7</accession>
<proteinExistence type="predicted"/>